<dbReference type="PANTHER" id="PTHR30537">
    <property type="entry name" value="HTH-TYPE TRANSCRIPTIONAL REGULATOR"/>
    <property type="match status" value="1"/>
</dbReference>
<reference evidence="6 7" key="1">
    <citation type="submission" date="2020-06" db="EMBL/GenBank/DDBJ databases">
        <authorList>
            <person name="Cao W.R."/>
        </authorList>
    </citation>
    <scope>NUCLEOTIDE SEQUENCE [LARGE SCALE GENOMIC DNA]</scope>
    <source>
        <strain evidence="6 7">B1Z28</strain>
    </source>
</reference>
<comment type="similarity">
    <text evidence="1">Belongs to the LysR transcriptional regulatory family.</text>
</comment>
<evidence type="ECO:0000256" key="4">
    <source>
        <dbReference type="ARBA" id="ARBA00023163"/>
    </source>
</evidence>
<dbReference type="RefSeq" id="WP_176865190.1">
    <property type="nucleotide sequence ID" value="NZ_JABXWT010000005.1"/>
</dbReference>
<dbReference type="EMBL" id="JABXWT010000005">
    <property type="protein sequence ID" value="NVO56581.1"/>
    <property type="molecule type" value="Genomic_DNA"/>
</dbReference>
<gene>
    <name evidence="6" type="ORF">HW561_12355</name>
</gene>
<dbReference type="Gene3D" id="1.10.10.10">
    <property type="entry name" value="Winged helix-like DNA-binding domain superfamily/Winged helix DNA-binding domain"/>
    <property type="match status" value="1"/>
</dbReference>
<dbReference type="Pfam" id="PF00126">
    <property type="entry name" value="HTH_1"/>
    <property type="match status" value="1"/>
</dbReference>
<dbReference type="Gene3D" id="3.40.190.10">
    <property type="entry name" value="Periplasmic binding protein-like II"/>
    <property type="match status" value="2"/>
</dbReference>
<feature type="domain" description="HTH lysR-type" evidence="5">
    <location>
        <begin position="6"/>
        <end position="63"/>
    </location>
</feature>
<dbReference type="Proteomes" id="UP000630805">
    <property type="component" value="Unassembled WGS sequence"/>
</dbReference>
<proteinExistence type="inferred from homology"/>
<keyword evidence="7" id="KW-1185">Reference proteome</keyword>
<dbReference type="InterPro" id="IPR036390">
    <property type="entry name" value="WH_DNA-bd_sf"/>
</dbReference>
<keyword evidence="3" id="KW-0238">DNA-binding</keyword>
<dbReference type="InterPro" id="IPR058163">
    <property type="entry name" value="LysR-type_TF_proteobact-type"/>
</dbReference>
<accession>A0ABX2PSF1</accession>
<keyword evidence="4" id="KW-0804">Transcription</keyword>
<dbReference type="InterPro" id="IPR005119">
    <property type="entry name" value="LysR_subst-bd"/>
</dbReference>
<dbReference type="SUPFAM" id="SSF53850">
    <property type="entry name" value="Periplasmic binding protein-like II"/>
    <property type="match status" value="1"/>
</dbReference>
<protein>
    <submittedName>
        <fullName evidence="6">Transcriptional regulator GcvA</fullName>
    </submittedName>
</protein>
<dbReference type="SUPFAM" id="SSF46785">
    <property type="entry name" value="Winged helix' DNA-binding domain"/>
    <property type="match status" value="1"/>
</dbReference>
<comment type="caution">
    <text evidence="6">The sequence shown here is derived from an EMBL/GenBank/DDBJ whole genome shotgun (WGS) entry which is preliminary data.</text>
</comment>
<sequence>MSEHLPPLTALRAFDAAARHMSFAKAAEELHVTPAALSFQIKSLEEHLGRPLFRRLNRAVELTEAGRALAPGAAEGFATLHAAWRAVGRQGNDTSLTVTAGPALTAKWLAPRLYDFARAHPDIDLKFSATLRNMDLERDDVDVAIRFGYGQDDGLYSVPVRKEWLTPVMTPELAERFATPTSLKDAPLIHDESINFLSPPCDWPAWFRAVGIDFTPSHGAHFSNADHAIDAAVAGVGVALGRRAMILKDLTEGRLVAPFKVALETKGRFRFLCLPGAEQRPQIAAFRDWFLIEIEKTAHISDEFKIIPIEEVSKQ</sequence>
<evidence type="ECO:0000256" key="1">
    <source>
        <dbReference type="ARBA" id="ARBA00009437"/>
    </source>
</evidence>
<evidence type="ECO:0000256" key="3">
    <source>
        <dbReference type="ARBA" id="ARBA00023125"/>
    </source>
</evidence>
<organism evidence="6 7">
    <name type="scientific">Ruegeria haliotis</name>
    <dbReference type="NCBI Taxonomy" id="2747601"/>
    <lineage>
        <taxon>Bacteria</taxon>
        <taxon>Pseudomonadati</taxon>
        <taxon>Pseudomonadota</taxon>
        <taxon>Alphaproteobacteria</taxon>
        <taxon>Rhodobacterales</taxon>
        <taxon>Roseobacteraceae</taxon>
        <taxon>Ruegeria</taxon>
    </lineage>
</organism>
<keyword evidence="2" id="KW-0805">Transcription regulation</keyword>
<dbReference type="PROSITE" id="PS50931">
    <property type="entry name" value="HTH_LYSR"/>
    <property type="match status" value="1"/>
</dbReference>
<evidence type="ECO:0000259" key="5">
    <source>
        <dbReference type="PROSITE" id="PS50931"/>
    </source>
</evidence>
<evidence type="ECO:0000256" key="2">
    <source>
        <dbReference type="ARBA" id="ARBA00023015"/>
    </source>
</evidence>
<dbReference type="NCBIfam" id="NF008352">
    <property type="entry name" value="PRK11139.1"/>
    <property type="match status" value="1"/>
</dbReference>
<dbReference type="PRINTS" id="PR00039">
    <property type="entry name" value="HTHLYSR"/>
</dbReference>
<evidence type="ECO:0000313" key="7">
    <source>
        <dbReference type="Proteomes" id="UP000630805"/>
    </source>
</evidence>
<dbReference type="CDD" id="cd08432">
    <property type="entry name" value="PBP2_GcdR_TrpI_HvrB_AmpR_like"/>
    <property type="match status" value="1"/>
</dbReference>
<dbReference type="Pfam" id="PF03466">
    <property type="entry name" value="LysR_substrate"/>
    <property type="match status" value="1"/>
</dbReference>
<dbReference type="InterPro" id="IPR000847">
    <property type="entry name" value="LysR_HTH_N"/>
</dbReference>
<dbReference type="PANTHER" id="PTHR30537:SF74">
    <property type="entry name" value="HTH-TYPE TRANSCRIPTIONAL REGULATOR TRPI"/>
    <property type="match status" value="1"/>
</dbReference>
<dbReference type="InterPro" id="IPR036388">
    <property type="entry name" value="WH-like_DNA-bd_sf"/>
</dbReference>
<evidence type="ECO:0000313" key="6">
    <source>
        <dbReference type="EMBL" id="NVO56581.1"/>
    </source>
</evidence>
<name>A0ABX2PSF1_9RHOB</name>